<dbReference type="OrthoDB" id="9784218at2"/>
<dbReference type="PROSITE" id="PS50109">
    <property type="entry name" value="HIS_KIN"/>
    <property type="match status" value="1"/>
</dbReference>
<dbReference type="InterPro" id="IPR004358">
    <property type="entry name" value="Sig_transdc_His_kin-like_C"/>
</dbReference>
<dbReference type="CDD" id="cd00075">
    <property type="entry name" value="HATPase"/>
    <property type="match status" value="1"/>
</dbReference>
<evidence type="ECO:0000313" key="9">
    <source>
        <dbReference type="EMBL" id="QEE19166.1"/>
    </source>
</evidence>
<dbReference type="GO" id="GO:0004673">
    <property type="term" value="F:protein histidine kinase activity"/>
    <property type="evidence" value="ECO:0007669"/>
    <property type="project" value="UniProtKB-EC"/>
</dbReference>
<dbReference type="Gene3D" id="6.10.340.10">
    <property type="match status" value="1"/>
</dbReference>
<protein>
    <recommendedName>
        <fullName evidence="2">histidine kinase</fullName>
        <ecNumber evidence="2">2.7.13.3</ecNumber>
    </recommendedName>
</protein>
<dbReference type="GO" id="GO:0005524">
    <property type="term" value="F:ATP binding"/>
    <property type="evidence" value="ECO:0007669"/>
    <property type="project" value="UniProtKB-KW"/>
</dbReference>
<dbReference type="Gene3D" id="3.30.565.10">
    <property type="entry name" value="Histidine kinase-like ATPase, C-terminal domain"/>
    <property type="match status" value="1"/>
</dbReference>
<keyword evidence="7" id="KW-1133">Transmembrane helix</keyword>
<dbReference type="InterPro" id="IPR050980">
    <property type="entry name" value="2C_sensor_his_kinase"/>
</dbReference>
<dbReference type="KEGG" id="yti:FNA67_02790"/>
<sequence>MAAEPRAMPGPFSGLSVKLITIIVAVILTAGIVIYLPLVANYRDSWLADRLRIGIVAARVLDAVPDVMALPQTLTDRLLNSAGAKAIVYRRGGQSQLLSVEGVEMPKEVVTADMRLDDPVTRILGALDTLFAGNGRTLRIVGDSDGSADGVVEVLMSETPLRLGMLAYSRNIALLSLIIAAITAIALYVFVSRTFIAPIRRITANMVAYRQAPENANLIIAPEPRKDEVGIAERELAAMQTDLFTMLRQRRHLADLGLAVAKINHDLRNTLTSAQLLSDQVATLDDPKVQRLAPRLVTTLDKAIGFAQSVLDYGRQSATPPKPGPVDMRLLVEESGIEAGLMGHPDVRFSNGIPDGLVINADADQLGRVLVNLLKNARQALEANTGASHPPEITVTFSEAPDELIFTVADNGPGLPPRAKENLFIAFEGSARAGGTGLGLAIARELVEAHGGKLLFVDQPQGARFDIILPATARLS</sequence>
<keyword evidence="10" id="KW-1185">Reference proteome</keyword>
<dbReference type="EMBL" id="CP041690">
    <property type="protein sequence ID" value="QEE19166.1"/>
    <property type="molecule type" value="Genomic_DNA"/>
</dbReference>
<evidence type="ECO:0000256" key="3">
    <source>
        <dbReference type="ARBA" id="ARBA00022679"/>
    </source>
</evidence>
<keyword evidence="6" id="KW-0067">ATP-binding</keyword>
<evidence type="ECO:0000256" key="5">
    <source>
        <dbReference type="ARBA" id="ARBA00022777"/>
    </source>
</evidence>
<keyword evidence="7" id="KW-0472">Membrane</keyword>
<dbReference type="Proteomes" id="UP000321062">
    <property type="component" value="Chromosome"/>
</dbReference>
<feature type="domain" description="Histidine kinase" evidence="8">
    <location>
        <begin position="262"/>
        <end position="473"/>
    </location>
</feature>
<feature type="transmembrane region" description="Helical" evidence="7">
    <location>
        <begin position="20"/>
        <end position="42"/>
    </location>
</feature>
<comment type="catalytic activity">
    <reaction evidence="1">
        <text>ATP + protein L-histidine = ADP + protein N-phospho-L-histidine.</text>
        <dbReference type="EC" id="2.7.13.3"/>
    </reaction>
</comment>
<dbReference type="InterPro" id="IPR036890">
    <property type="entry name" value="HATPase_C_sf"/>
</dbReference>
<keyword evidence="4" id="KW-0547">Nucleotide-binding</keyword>
<dbReference type="Pfam" id="PF02518">
    <property type="entry name" value="HATPase_c"/>
    <property type="match status" value="1"/>
</dbReference>
<evidence type="ECO:0000256" key="4">
    <source>
        <dbReference type="ARBA" id="ARBA00022741"/>
    </source>
</evidence>
<evidence type="ECO:0000256" key="7">
    <source>
        <dbReference type="SAM" id="Phobius"/>
    </source>
</evidence>
<proteinExistence type="predicted"/>
<keyword evidence="5 9" id="KW-0418">Kinase</keyword>
<name>A0A5B9DJI6_9HYPH</name>
<evidence type="ECO:0000256" key="2">
    <source>
        <dbReference type="ARBA" id="ARBA00012438"/>
    </source>
</evidence>
<dbReference type="AlphaFoldDB" id="A0A5B9DJI6"/>
<reference evidence="9 10" key="1">
    <citation type="journal article" date="2015" name="Int. J. Syst. Evol. Microbiol.">
        <title>Youhaiella tibetensis gen. nov., sp. nov., isolated from subsurface sediment.</title>
        <authorList>
            <person name="Wang Y.X."/>
            <person name="Huang F.Q."/>
            <person name="Nogi Y."/>
            <person name="Pang S.J."/>
            <person name="Wang P.K."/>
            <person name="Lv J."/>
        </authorList>
    </citation>
    <scope>NUCLEOTIDE SEQUENCE [LARGE SCALE GENOMIC DNA]</scope>
    <source>
        <strain evidence="10">fig4</strain>
    </source>
</reference>
<dbReference type="SMART" id="SM00387">
    <property type="entry name" value="HATPase_c"/>
    <property type="match status" value="1"/>
</dbReference>
<dbReference type="SUPFAM" id="SSF55874">
    <property type="entry name" value="ATPase domain of HSP90 chaperone/DNA topoisomerase II/histidine kinase"/>
    <property type="match status" value="1"/>
</dbReference>
<dbReference type="InterPro" id="IPR003594">
    <property type="entry name" value="HATPase_dom"/>
</dbReference>
<evidence type="ECO:0000256" key="1">
    <source>
        <dbReference type="ARBA" id="ARBA00000085"/>
    </source>
</evidence>
<dbReference type="EC" id="2.7.13.3" evidence="2"/>
<dbReference type="PRINTS" id="PR00344">
    <property type="entry name" value="BCTRLSENSOR"/>
</dbReference>
<feature type="transmembrane region" description="Helical" evidence="7">
    <location>
        <begin position="172"/>
        <end position="191"/>
    </location>
</feature>
<gene>
    <name evidence="9" type="ORF">FNA67_02790</name>
</gene>
<evidence type="ECO:0000256" key="6">
    <source>
        <dbReference type="ARBA" id="ARBA00022840"/>
    </source>
</evidence>
<evidence type="ECO:0000259" key="8">
    <source>
        <dbReference type="PROSITE" id="PS50109"/>
    </source>
</evidence>
<accession>A0A5B9DJI6</accession>
<organism evidence="9 10">
    <name type="scientific">Paradevosia tibetensis</name>
    <dbReference type="NCBI Taxonomy" id="1447062"/>
    <lineage>
        <taxon>Bacteria</taxon>
        <taxon>Pseudomonadati</taxon>
        <taxon>Pseudomonadota</taxon>
        <taxon>Alphaproteobacteria</taxon>
        <taxon>Hyphomicrobiales</taxon>
        <taxon>Devosiaceae</taxon>
        <taxon>Paradevosia</taxon>
    </lineage>
</organism>
<dbReference type="PANTHER" id="PTHR44936:SF10">
    <property type="entry name" value="SENSOR PROTEIN RSTB"/>
    <property type="match status" value="1"/>
</dbReference>
<keyword evidence="7" id="KW-0812">Transmembrane</keyword>
<keyword evidence="3" id="KW-0808">Transferase</keyword>
<evidence type="ECO:0000313" key="10">
    <source>
        <dbReference type="Proteomes" id="UP000321062"/>
    </source>
</evidence>
<dbReference type="InterPro" id="IPR005467">
    <property type="entry name" value="His_kinase_dom"/>
</dbReference>
<dbReference type="PANTHER" id="PTHR44936">
    <property type="entry name" value="SENSOR PROTEIN CREC"/>
    <property type="match status" value="1"/>
</dbReference>